<accession>A0A1I8IXW4</accession>
<evidence type="ECO:0000313" key="3">
    <source>
        <dbReference type="Proteomes" id="UP000095280"/>
    </source>
</evidence>
<dbReference type="GO" id="GO:1990190">
    <property type="term" value="F:protein-N-terminal-glutamate acetyltransferase activity"/>
    <property type="evidence" value="ECO:0007669"/>
    <property type="project" value="TreeGrafter"/>
</dbReference>
<sequence length="167" mass="18960">MNIRNATRADLNEHAGLQPAVLARKLPDEILSLSFVAENLDGEIVGYVLAKMEEDPRTSHRSHYLPRCCQAKLSPIRHLRRSSWIRPLAPWWRASTLATCRCTSASAIGQRCSCTKRRSAFRNRAEIYADGEDAYAMKRMLREFWDKFGPKGVDFDVKPAKAKAVEP</sequence>
<dbReference type="GO" id="GO:1990189">
    <property type="term" value="F:protein N-terminal-serine acetyltransferase activity"/>
    <property type="evidence" value="ECO:0007669"/>
    <property type="project" value="TreeGrafter"/>
</dbReference>
<name>A0A1I8IXW4_9PLAT</name>
<proteinExistence type="predicted"/>
<keyword evidence="1" id="KW-0808">Transferase</keyword>
<evidence type="ECO:0000313" key="4">
    <source>
        <dbReference type="WBParaSite" id="maker-uti_cns_0035014-snap-gene-0.1-mRNA-1"/>
    </source>
</evidence>
<dbReference type="GO" id="GO:0031415">
    <property type="term" value="C:NatA complex"/>
    <property type="evidence" value="ECO:0007669"/>
    <property type="project" value="InterPro"/>
</dbReference>
<protein>
    <submittedName>
        <fullName evidence="4">N-acetyltransferase domain-containing protein</fullName>
    </submittedName>
</protein>
<dbReference type="AlphaFoldDB" id="A0A1I8IXW4"/>
<keyword evidence="3" id="KW-1185">Reference proteome</keyword>
<dbReference type="PANTHER" id="PTHR23091">
    <property type="entry name" value="N-TERMINAL ACETYLTRANSFERASE"/>
    <property type="match status" value="1"/>
</dbReference>
<evidence type="ECO:0000256" key="1">
    <source>
        <dbReference type="ARBA" id="ARBA00022679"/>
    </source>
</evidence>
<evidence type="ECO:0000256" key="2">
    <source>
        <dbReference type="ARBA" id="ARBA00023315"/>
    </source>
</evidence>
<keyword evidence="2" id="KW-0012">Acyltransferase</keyword>
<reference evidence="4" key="1">
    <citation type="submission" date="2016-11" db="UniProtKB">
        <authorList>
            <consortium name="WormBaseParasite"/>
        </authorList>
    </citation>
    <scope>IDENTIFICATION</scope>
</reference>
<dbReference type="PANTHER" id="PTHR23091:SF4">
    <property type="entry name" value="N-TERMINAL AMINO-ACID N(ALPHA)-ACETYLTRANSFERASE NATA"/>
    <property type="match status" value="1"/>
</dbReference>
<dbReference type="Proteomes" id="UP000095280">
    <property type="component" value="Unplaced"/>
</dbReference>
<organism evidence="3 4">
    <name type="scientific">Macrostomum lignano</name>
    <dbReference type="NCBI Taxonomy" id="282301"/>
    <lineage>
        <taxon>Eukaryota</taxon>
        <taxon>Metazoa</taxon>
        <taxon>Spiralia</taxon>
        <taxon>Lophotrochozoa</taxon>
        <taxon>Platyhelminthes</taxon>
        <taxon>Rhabditophora</taxon>
        <taxon>Macrostomorpha</taxon>
        <taxon>Macrostomida</taxon>
        <taxon>Macrostomidae</taxon>
        <taxon>Macrostomum</taxon>
    </lineage>
</organism>
<dbReference type="WBParaSite" id="maker-uti_cns_0035014-snap-gene-0.1-mRNA-1">
    <property type="protein sequence ID" value="maker-uti_cns_0035014-snap-gene-0.1-mRNA-1"/>
    <property type="gene ID" value="maker-uti_cns_0035014-snap-gene-0.1"/>
</dbReference>
<dbReference type="InterPro" id="IPR045047">
    <property type="entry name" value="Ard1-like"/>
</dbReference>
<dbReference type="Gene3D" id="3.40.630.30">
    <property type="match status" value="1"/>
</dbReference>